<reference evidence="10" key="1">
    <citation type="journal article" date="2020" name="Genome Biol.">
        <title>Gamete binning: chromosome-level and haplotype-resolved genome assembly enabled by high-throughput single-cell sequencing of gamete genomes.</title>
        <authorList>
            <person name="Campoy J.A."/>
            <person name="Sun H."/>
            <person name="Goel M."/>
            <person name="Jiao W.-B."/>
            <person name="Folz-Donahue K."/>
            <person name="Wang N."/>
            <person name="Rubio M."/>
            <person name="Liu C."/>
            <person name="Kukat C."/>
            <person name="Ruiz D."/>
            <person name="Huettel B."/>
            <person name="Schneeberger K."/>
        </authorList>
    </citation>
    <scope>NUCLEOTIDE SEQUENCE [LARGE SCALE GENOMIC DNA]</scope>
    <source>
        <strain evidence="10">cv. Rojo Pasion</strain>
    </source>
</reference>
<evidence type="ECO:0000259" key="6">
    <source>
        <dbReference type="PROSITE" id="PS50071"/>
    </source>
</evidence>
<dbReference type="InterPro" id="IPR044861">
    <property type="entry name" value="IPNS-like_FE2OG_OXY"/>
</dbReference>
<keyword evidence="4" id="KW-0371">Homeobox</keyword>
<evidence type="ECO:0000256" key="3">
    <source>
        <dbReference type="ARBA" id="ARBA00023004"/>
    </source>
</evidence>
<dbReference type="SUPFAM" id="SSF54160">
    <property type="entry name" value="Chromo domain-like"/>
    <property type="match status" value="1"/>
</dbReference>
<dbReference type="Gene3D" id="2.60.120.330">
    <property type="entry name" value="B-lactam Antibiotic, Isopenicillin N Synthase, Chain"/>
    <property type="match status" value="1"/>
</dbReference>
<dbReference type="Proteomes" id="UP000507245">
    <property type="component" value="Unassembled WGS sequence"/>
</dbReference>
<evidence type="ECO:0000256" key="2">
    <source>
        <dbReference type="ARBA" id="ARBA00022723"/>
    </source>
</evidence>
<feature type="DNA-binding region" description="Homeobox" evidence="4">
    <location>
        <begin position="483"/>
        <end position="554"/>
    </location>
</feature>
<dbReference type="Pfam" id="PF14226">
    <property type="entry name" value="DIOX_N"/>
    <property type="match status" value="1"/>
</dbReference>
<dbReference type="InterPro" id="IPR001356">
    <property type="entry name" value="HD"/>
</dbReference>
<evidence type="ECO:0000313" key="8">
    <source>
        <dbReference type="EMBL" id="CAB4303040.1"/>
    </source>
</evidence>
<dbReference type="InterPro" id="IPR026992">
    <property type="entry name" value="DIOX_N"/>
</dbReference>
<dbReference type="GO" id="GO:0046872">
    <property type="term" value="F:metal ion binding"/>
    <property type="evidence" value="ECO:0007669"/>
    <property type="project" value="UniProtKB-KW"/>
</dbReference>
<evidence type="ECO:0000256" key="1">
    <source>
        <dbReference type="ARBA" id="ARBA00004123"/>
    </source>
</evidence>
<dbReference type="SUPFAM" id="SSF51197">
    <property type="entry name" value="Clavaminate synthase-like"/>
    <property type="match status" value="1"/>
</dbReference>
<evidence type="ECO:0000256" key="5">
    <source>
        <dbReference type="SAM" id="MobiDB-lite"/>
    </source>
</evidence>
<keyword evidence="2" id="KW-0479">Metal-binding</keyword>
<dbReference type="GO" id="GO:0005634">
    <property type="term" value="C:nucleus"/>
    <property type="evidence" value="ECO:0007669"/>
    <property type="project" value="UniProtKB-SubCell"/>
</dbReference>
<feature type="domain" description="Homeobox" evidence="6">
    <location>
        <begin position="481"/>
        <end position="553"/>
    </location>
</feature>
<dbReference type="PROSITE" id="PS50071">
    <property type="entry name" value="HOMEOBOX_2"/>
    <property type="match status" value="1"/>
</dbReference>
<sequence>MAASPQPVSENPIDFRAPPPSPIASGRRSLVTNDEVLTEYLEHSLQVPDLILPDKFFPKQNSLENPPTIDLLALNLDEFDASLCKVVESIARNGCFQLVNHGISSELVSSVQAAATGIFQVPPEKRAEITRLPEKPYGFEEVHGEEVGSELSEEFVWCRDQGLKLTMERLAPIGYSNFSEKLETLMTDIEKVSGKILPSLWKNSQTKFVYGNDDMVQGKELGTVCCLYKHSQNVLEDEWDSSLRYDVIKMLIRGTDYSHALCLHLCDGSSEFHVYSKKGWVSFTPDKNALVVTTGDQIQAWSGGQYKHVIGRPIFKGEEDCISMAFLYSPPTFISNSQSNKEKTISLEGIDFGTLLRIYEASNKEECLYKSENFETIQESFEVHVKAQRSLCLPVCSAVKPSSLDCFQLATGSKSRRHRSSSEPRLLSKPPLGVELRLTHKNPEKKVTGITLISLSFYIILEFKISNSTEMDMELFRTRKREPMNSLSVFTHSEIMEMENLIKHPQQQSLSQKFFQDLATSFSCTPIRAGKPDITWEQVQSWFQNKQKELQANSNSSPTALELFVDLSDSNVSSNATENSQKPKGKWITELHELAFEARSAKDDAWYDVASFLSYRVVNSGELEVRVRYSGFGREDDEWVNVTRAVRERSIPLEASECHKVKVGDLVLSFQEREHQAVYCDAHVVDIQRGLHDVTGCKCIFVVRFDHDNTEEEIQLGRLCIRPAQNTSAVTNTQQHDLFRNKDMKFSFLY</sequence>
<comment type="subcellular location">
    <subcellularLocation>
        <location evidence="1 4">Nucleus</location>
    </subcellularLocation>
</comment>
<evidence type="ECO:0000313" key="9">
    <source>
        <dbReference type="Proteomes" id="UP000507222"/>
    </source>
</evidence>
<dbReference type="Gene3D" id="2.40.50.40">
    <property type="match status" value="1"/>
</dbReference>
<dbReference type="EMBL" id="CAEKDK010000003">
    <property type="protein sequence ID" value="CAB4272526.1"/>
    <property type="molecule type" value="Genomic_DNA"/>
</dbReference>
<dbReference type="Pfam" id="PF03171">
    <property type="entry name" value="2OG-FeII_Oxy"/>
    <property type="match status" value="1"/>
</dbReference>
<dbReference type="Pfam" id="PF16719">
    <property type="entry name" value="SAWADEE"/>
    <property type="match status" value="1"/>
</dbReference>
<reference evidence="8 9" key="2">
    <citation type="submission" date="2020-05" db="EMBL/GenBank/DDBJ databases">
        <authorList>
            <person name="Campoy J."/>
            <person name="Schneeberger K."/>
            <person name="Spophaly S."/>
        </authorList>
    </citation>
    <scope>NUCLEOTIDE SEQUENCE [LARGE SCALE GENOMIC DNA]</scope>
    <source>
        <strain evidence="8">PruArmRojPasFocal</strain>
    </source>
</reference>
<keyword evidence="4" id="KW-0238">DNA-binding</keyword>
<dbReference type="InterPro" id="IPR027443">
    <property type="entry name" value="IPNS-like_sf"/>
</dbReference>
<dbReference type="PANTHER" id="PTHR33827:SF2">
    <property type="entry name" value="PROTEIN SAWADEE HOMEODOMAIN HOMOLOG 1"/>
    <property type="match status" value="1"/>
</dbReference>
<dbReference type="InterPro" id="IPR016197">
    <property type="entry name" value="Chromo-like_dom_sf"/>
</dbReference>
<keyword evidence="10" id="KW-1185">Reference proteome</keyword>
<dbReference type="Gene3D" id="2.30.30.140">
    <property type="match status" value="1"/>
</dbReference>
<dbReference type="PANTHER" id="PTHR33827">
    <property type="entry name" value="PROTEIN SAWADEE HOMEODOMAIN HOMOLOG 2"/>
    <property type="match status" value="1"/>
</dbReference>
<evidence type="ECO:0000256" key="4">
    <source>
        <dbReference type="PROSITE-ProRule" id="PRU00108"/>
    </source>
</evidence>
<feature type="region of interest" description="Disordered" evidence="5">
    <location>
        <begin position="1"/>
        <end position="28"/>
    </location>
</feature>
<dbReference type="EMBL" id="CAEKKB010000003">
    <property type="protein sequence ID" value="CAB4303040.1"/>
    <property type="molecule type" value="Genomic_DNA"/>
</dbReference>
<name>A0A6J5WMW6_PRUAR</name>
<evidence type="ECO:0000313" key="7">
    <source>
        <dbReference type="EMBL" id="CAB4272526.1"/>
    </source>
</evidence>
<dbReference type="GO" id="GO:0003677">
    <property type="term" value="F:DNA binding"/>
    <property type="evidence" value="ECO:0007669"/>
    <property type="project" value="UniProtKB-UniRule"/>
</dbReference>
<dbReference type="AlphaFoldDB" id="A0A6J5WMW6"/>
<dbReference type="InterPro" id="IPR039276">
    <property type="entry name" value="SHH1/2"/>
</dbReference>
<dbReference type="OrthoDB" id="1928184at2759"/>
<dbReference type="Proteomes" id="UP000507222">
    <property type="component" value="Unassembled WGS sequence"/>
</dbReference>
<evidence type="ECO:0000313" key="10">
    <source>
        <dbReference type="Proteomes" id="UP000507245"/>
    </source>
</evidence>
<keyword evidence="3" id="KW-0408">Iron</keyword>
<dbReference type="InterPro" id="IPR032001">
    <property type="entry name" value="SAWADEE_dom"/>
</dbReference>
<gene>
    <name evidence="7" type="ORF">CURHAP_LOCUS19185</name>
    <name evidence="8" type="ORF">ORAREDHAP_LOCUS18996</name>
</gene>
<keyword evidence="4" id="KW-0539">Nucleus</keyword>
<dbReference type="GO" id="GO:0003682">
    <property type="term" value="F:chromatin binding"/>
    <property type="evidence" value="ECO:0007669"/>
    <property type="project" value="InterPro"/>
</dbReference>
<organism evidence="8 10">
    <name type="scientific">Prunus armeniaca</name>
    <name type="common">Apricot</name>
    <name type="synonym">Armeniaca vulgaris</name>
    <dbReference type="NCBI Taxonomy" id="36596"/>
    <lineage>
        <taxon>Eukaryota</taxon>
        <taxon>Viridiplantae</taxon>
        <taxon>Streptophyta</taxon>
        <taxon>Embryophyta</taxon>
        <taxon>Tracheophyta</taxon>
        <taxon>Spermatophyta</taxon>
        <taxon>Magnoliopsida</taxon>
        <taxon>eudicotyledons</taxon>
        <taxon>Gunneridae</taxon>
        <taxon>Pentapetalae</taxon>
        <taxon>rosids</taxon>
        <taxon>fabids</taxon>
        <taxon>Rosales</taxon>
        <taxon>Rosaceae</taxon>
        <taxon>Amygdaloideae</taxon>
        <taxon>Amygdaleae</taxon>
        <taxon>Prunus</taxon>
    </lineage>
</organism>
<proteinExistence type="predicted"/>
<accession>A0A6J5WMW6</accession>
<protein>
    <recommendedName>
        <fullName evidence="6">Homeobox domain-containing protein</fullName>
    </recommendedName>
</protein>